<keyword evidence="3" id="KW-1185">Reference proteome</keyword>
<proteinExistence type="predicted"/>
<feature type="chain" id="PRO_5012912798" evidence="1">
    <location>
        <begin position="19"/>
        <end position="236"/>
    </location>
</feature>
<organism evidence="2 3">
    <name type="scientific">Tropilaelaps mercedesae</name>
    <dbReference type="NCBI Taxonomy" id="418985"/>
    <lineage>
        <taxon>Eukaryota</taxon>
        <taxon>Metazoa</taxon>
        <taxon>Ecdysozoa</taxon>
        <taxon>Arthropoda</taxon>
        <taxon>Chelicerata</taxon>
        <taxon>Arachnida</taxon>
        <taxon>Acari</taxon>
        <taxon>Parasitiformes</taxon>
        <taxon>Mesostigmata</taxon>
        <taxon>Gamasina</taxon>
        <taxon>Dermanyssoidea</taxon>
        <taxon>Laelapidae</taxon>
        <taxon>Tropilaelaps</taxon>
    </lineage>
</organism>
<dbReference type="EMBL" id="MNPL01028405">
    <property type="protein sequence ID" value="OQR67563.1"/>
    <property type="molecule type" value="Genomic_DNA"/>
</dbReference>
<accession>A0A1V9X2E5</accession>
<evidence type="ECO:0000313" key="2">
    <source>
        <dbReference type="EMBL" id="OQR67563.1"/>
    </source>
</evidence>
<dbReference type="AlphaFoldDB" id="A0A1V9X2E5"/>
<feature type="signal peptide" evidence="1">
    <location>
        <begin position="1"/>
        <end position="18"/>
    </location>
</feature>
<dbReference type="InParanoid" id="A0A1V9X2E5"/>
<name>A0A1V9X2E5_9ACAR</name>
<keyword evidence="1" id="KW-0732">Signal</keyword>
<reference evidence="2 3" key="1">
    <citation type="journal article" date="2017" name="Gigascience">
        <title>Draft genome of the honey bee ectoparasitic mite, Tropilaelaps mercedesae, is shaped by the parasitic life history.</title>
        <authorList>
            <person name="Dong X."/>
            <person name="Armstrong S.D."/>
            <person name="Xia D."/>
            <person name="Makepeace B.L."/>
            <person name="Darby A.C."/>
            <person name="Kadowaki T."/>
        </authorList>
    </citation>
    <scope>NUCLEOTIDE SEQUENCE [LARGE SCALE GENOMIC DNA]</scope>
    <source>
        <strain evidence="2">Wuxi-XJTLU</strain>
    </source>
</reference>
<evidence type="ECO:0000313" key="3">
    <source>
        <dbReference type="Proteomes" id="UP000192247"/>
    </source>
</evidence>
<sequence>MRLLSVLLACFVATAVTAQLAGIGGAVKGITALSGSVAKLSGLPVATVGPVRLSLSTLLALKALGLLKMKLVKVPLLAPVGVATAKFGLLKAKYSLGKTAIVTIGKTKLGLIHLPVKLTAAKLGAIVGGISGAKAGLAAYKVHPKKHSLEPLLLPATTFISELKALMSNFQIPTKNVTIEVEHVPYVIVQHELEESEKPFYGHWPTTTTTSRPAPAYITAASAYTPAPPALSPVYS</sequence>
<protein>
    <submittedName>
        <fullName evidence="2">Uncharacterized protein</fullName>
    </submittedName>
</protein>
<evidence type="ECO:0000256" key="1">
    <source>
        <dbReference type="SAM" id="SignalP"/>
    </source>
</evidence>
<gene>
    <name evidence="2" type="ORF">BIW11_02174</name>
</gene>
<dbReference type="Proteomes" id="UP000192247">
    <property type="component" value="Unassembled WGS sequence"/>
</dbReference>
<comment type="caution">
    <text evidence="2">The sequence shown here is derived from an EMBL/GenBank/DDBJ whole genome shotgun (WGS) entry which is preliminary data.</text>
</comment>